<dbReference type="PROSITE" id="PS50088">
    <property type="entry name" value="ANK_REPEAT"/>
    <property type="match status" value="1"/>
</dbReference>
<dbReference type="PANTHER" id="PTHR24126">
    <property type="entry name" value="ANKYRIN REPEAT, PH AND SEC7 DOMAIN CONTAINING PROTEIN SECG-RELATED"/>
    <property type="match status" value="1"/>
</dbReference>
<keyword evidence="5" id="KW-0472">Membrane</keyword>
<name>A0A9P4Y454_CRYP1</name>
<dbReference type="SMART" id="SM00248">
    <property type="entry name" value="ANK"/>
    <property type="match status" value="3"/>
</dbReference>
<protein>
    <recommendedName>
        <fullName evidence="8">Ankyrin</fullName>
    </recommendedName>
</protein>
<organism evidence="6 7">
    <name type="scientific">Cryphonectria parasitica (strain ATCC 38755 / EP155)</name>
    <dbReference type="NCBI Taxonomy" id="660469"/>
    <lineage>
        <taxon>Eukaryota</taxon>
        <taxon>Fungi</taxon>
        <taxon>Dikarya</taxon>
        <taxon>Ascomycota</taxon>
        <taxon>Pezizomycotina</taxon>
        <taxon>Sordariomycetes</taxon>
        <taxon>Sordariomycetidae</taxon>
        <taxon>Diaporthales</taxon>
        <taxon>Cryphonectriaceae</taxon>
        <taxon>Cryphonectria-Endothia species complex</taxon>
        <taxon>Cryphonectria</taxon>
    </lineage>
</organism>
<accession>A0A9P4Y454</accession>
<sequence>MLIHKGADVNVTGLNFRSMPLFAACLPVRRFHQTDNVPVRLEDAERIVRTLAARGADVTATKGISLFTALCAAALCAGVGTINFLLDKSASVRSPDPLGRLPIHFAAANGIRNFETIVLAHGEDIMIPDNFKKNALHWAAQFGNAETVKAILQKLSPKEKRIYVNFADADGWTPLAWASRQTEPSTWVCWTKSEPQDYEATMKCLIGHGADISVTFHMSQGVDAEELTPLKMAKRSGFGEAVIQLLTPKNVLGKEASEEPMYTCLNDYCNFCLSLWWNTTFEGLHTFHIPERYKQEFVARSSQSVTSDSVANDEAPTYTDNTEMPVNESTPEGEETDFNGNDIVELDLPALDDLGGLDEL</sequence>
<dbReference type="InterPro" id="IPR036770">
    <property type="entry name" value="Ankyrin_rpt-contain_sf"/>
</dbReference>
<evidence type="ECO:0000313" key="7">
    <source>
        <dbReference type="Proteomes" id="UP000803844"/>
    </source>
</evidence>
<dbReference type="EMBL" id="MU032347">
    <property type="protein sequence ID" value="KAF3766196.1"/>
    <property type="molecule type" value="Genomic_DNA"/>
</dbReference>
<feature type="transmembrane region" description="Helical" evidence="5">
    <location>
        <begin position="64"/>
        <end position="86"/>
    </location>
</feature>
<evidence type="ECO:0000313" key="6">
    <source>
        <dbReference type="EMBL" id="KAF3766196.1"/>
    </source>
</evidence>
<keyword evidence="7" id="KW-1185">Reference proteome</keyword>
<evidence type="ECO:0000256" key="1">
    <source>
        <dbReference type="ARBA" id="ARBA00022737"/>
    </source>
</evidence>
<dbReference type="Proteomes" id="UP000803844">
    <property type="component" value="Unassembled WGS sequence"/>
</dbReference>
<proteinExistence type="predicted"/>
<dbReference type="GeneID" id="63832311"/>
<feature type="region of interest" description="Disordered" evidence="4">
    <location>
        <begin position="304"/>
        <end position="342"/>
    </location>
</feature>
<evidence type="ECO:0008006" key="8">
    <source>
        <dbReference type="Google" id="ProtNLM"/>
    </source>
</evidence>
<dbReference type="AlphaFoldDB" id="A0A9P4Y454"/>
<evidence type="ECO:0000256" key="3">
    <source>
        <dbReference type="PROSITE-ProRule" id="PRU00023"/>
    </source>
</evidence>
<dbReference type="SUPFAM" id="SSF48403">
    <property type="entry name" value="Ankyrin repeat"/>
    <property type="match status" value="1"/>
</dbReference>
<dbReference type="PANTHER" id="PTHR24126:SF14">
    <property type="entry name" value="ANK_REP_REGION DOMAIN-CONTAINING PROTEIN"/>
    <property type="match status" value="1"/>
</dbReference>
<dbReference type="OrthoDB" id="341259at2759"/>
<keyword evidence="5" id="KW-0812">Transmembrane</keyword>
<feature type="compositionally biased region" description="Polar residues" evidence="4">
    <location>
        <begin position="318"/>
        <end position="330"/>
    </location>
</feature>
<feature type="repeat" description="ANK" evidence="3">
    <location>
        <begin position="98"/>
        <end position="130"/>
    </location>
</feature>
<evidence type="ECO:0000256" key="2">
    <source>
        <dbReference type="ARBA" id="ARBA00023043"/>
    </source>
</evidence>
<dbReference type="Pfam" id="PF12796">
    <property type="entry name" value="Ank_2"/>
    <property type="match status" value="1"/>
</dbReference>
<keyword evidence="5" id="KW-1133">Transmembrane helix</keyword>
<evidence type="ECO:0000256" key="4">
    <source>
        <dbReference type="SAM" id="MobiDB-lite"/>
    </source>
</evidence>
<dbReference type="RefSeq" id="XP_040777157.1">
    <property type="nucleotide sequence ID" value="XM_040915182.1"/>
</dbReference>
<evidence type="ECO:0000256" key="5">
    <source>
        <dbReference type="SAM" id="Phobius"/>
    </source>
</evidence>
<keyword evidence="2 3" id="KW-0040">ANK repeat</keyword>
<gene>
    <name evidence="6" type="ORF">M406DRAFT_106134</name>
</gene>
<keyword evidence="1" id="KW-0677">Repeat</keyword>
<dbReference type="InterPro" id="IPR002110">
    <property type="entry name" value="Ankyrin_rpt"/>
</dbReference>
<comment type="caution">
    <text evidence="6">The sequence shown here is derived from an EMBL/GenBank/DDBJ whole genome shotgun (WGS) entry which is preliminary data.</text>
</comment>
<reference evidence="6" key="1">
    <citation type="journal article" date="2020" name="Phytopathology">
        <title>Genome sequence of the chestnut blight fungus Cryphonectria parasitica EP155: A fundamental resource for an archetypical invasive plant pathogen.</title>
        <authorList>
            <person name="Crouch J.A."/>
            <person name="Dawe A."/>
            <person name="Aerts A."/>
            <person name="Barry K."/>
            <person name="Churchill A.C.L."/>
            <person name="Grimwood J."/>
            <person name="Hillman B."/>
            <person name="Milgroom M.G."/>
            <person name="Pangilinan J."/>
            <person name="Smith M."/>
            <person name="Salamov A."/>
            <person name="Schmutz J."/>
            <person name="Yadav J."/>
            <person name="Grigoriev I.V."/>
            <person name="Nuss D."/>
        </authorList>
    </citation>
    <scope>NUCLEOTIDE SEQUENCE</scope>
    <source>
        <strain evidence="6">EP155</strain>
    </source>
</reference>
<dbReference type="Gene3D" id="1.25.40.20">
    <property type="entry name" value="Ankyrin repeat-containing domain"/>
    <property type="match status" value="1"/>
</dbReference>